<name>A0ABX1W2J5_9SPHI</name>
<sequence length="128" mass="14113">MKTLKGSKLIVLSLIAVLAELSCTGQKSYTSPPGYDLNNGIKYNMSEGLLEISGIAFHHGKPDSLYAEQDEDGRVYYLKLGDKKTPGYSKFAKSGDYEDIAILNDMVIMLKSDGVLFTFPFSRYAAAR</sequence>
<evidence type="ECO:0000313" key="3">
    <source>
        <dbReference type="Proteomes" id="UP000566071"/>
    </source>
</evidence>
<accession>A0ABX1W2J5</accession>
<feature type="signal peptide" evidence="1">
    <location>
        <begin position="1"/>
        <end position="18"/>
    </location>
</feature>
<keyword evidence="1" id="KW-0732">Signal</keyword>
<evidence type="ECO:0000256" key="1">
    <source>
        <dbReference type="SAM" id="SignalP"/>
    </source>
</evidence>
<dbReference type="RefSeq" id="WP_175270131.1">
    <property type="nucleotide sequence ID" value="NZ_JABFCR010000047.1"/>
</dbReference>
<gene>
    <name evidence="2" type="ORF">HK413_10520</name>
</gene>
<proteinExistence type="predicted"/>
<dbReference type="EMBL" id="JABFCR010000047">
    <property type="protein sequence ID" value="NNU34452.1"/>
    <property type="molecule type" value="Genomic_DNA"/>
</dbReference>
<keyword evidence="3" id="KW-1185">Reference proteome</keyword>
<comment type="caution">
    <text evidence="2">The sequence shown here is derived from an EMBL/GenBank/DDBJ whole genome shotgun (WGS) entry which is preliminary data.</text>
</comment>
<evidence type="ECO:0000313" key="2">
    <source>
        <dbReference type="EMBL" id="NNU34452.1"/>
    </source>
</evidence>
<reference evidence="2 3" key="1">
    <citation type="submission" date="2020-05" db="EMBL/GenBank/DDBJ databases">
        <authorList>
            <person name="Khan S.A."/>
            <person name="Jeon C.O."/>
            <person name="Chun B.H."/>
        </authorList>
    </citation>
    <scope>NUCLEOTIDE SEQUENCE [LARGE SCALE GENOMIC DNA]</scope>
    <source>
        <strain evidence="2 3">S1162</strain>
    </source>
</reference>
<organism evidence="2 3">
    <name type="scientific">Mucilaginibacter humi</name>
    <dbReference type="NCBI Taxonomy" id="2732510"/>
    <lineage>
        <taxon>Bacteria</taxon>
        <taxon>Pseudomonadati</taxon>
        <taxon>Bacteroidota</taxon>
        <taxon>Sphingobacteriia</taxon>
        <taxon>Sphingobacteriales</taxon>
        <taxon>Sphingobacteriaceae</taxon>
        <taxon>Mucilaginibacter</taxon>
    </lineage>
</organism>
<protein>
    <submittedName>
        <fullName evidence="2">Uncharacterized protein</fullName>
    </submittedName>
</protein>
<feature type="chain" id="PRO_5046639621" evidence="1">
    <location>
        <begin position="19"/>
        <end position="128"/>
    </location>
</feature>
<dbReference type="Proteomes" id="UP000566071">
    <property type="component" value="Unassembled WGS sequence"/>
</dbReference>